<evidence type="ECO:0000256" key="1">
    <source>
        <dbReference type="ARBA" id="ARBA00009995"/>
    </source>
</evidence>
<reference evidence="7" key="1">
    <citation type="submission" date="2016-06" db="EMBL/GenBank/DDBJ databases">
        <title>Parallel loss of symbiosis genes in relatives of nitrogen-fixing non-legume Parasponia.</title>
        <authorList>
            <person name="Van Velzen R."/>
            <person name="Holmer R."/>
            <person name="Bu F."/>
            <person name="Rutten L."/>
            <person name="Van Zeijl A."/>
            <person name="Liu W."/>
            <person name="Santuari L."/>
            <person name="Cao Q."/>
            <person name="Sharma T."/>
            <person name="Shen D."/>
            <person name="Roswanjaya Y."/>
            <person name="Wardhani T."/>
            <person name="Kalhor M.S."/>
            <person name="Jansen J."/>
            <person name="Van den Hoogen J."/>
            <person name="Gungor B."/>
            <person name="Hartog M."/>
            <person name="Hontelez J."/>
            <person name="Verver J."/>
            <person name="Yang W.-C."/>
            <person name="Schijlen E."/>
            <person name="Repin R."/>
            <person name="Schilthuizen M."/>
            <person name="Schranz E."/>
            <person name="Heidstra R."/>
            <person name="Miyata K."/>
            <person name="Fedorova E."/>
            <person name="Kohlen W."/>
            <person name="Bisseling T."/>
            <person name="Smit S."/>
            <person name="Geurts R."/>
        </authorList>
    </citation>
    <scope>NUCLEOTIDE SEQUENCE [LARGE SCALE GENOMIC DNA]</scope>
    <source>
        <strain evidence="7">cv. WU1-14</strain>
    </source>
</reference>
<dbReference type="PROSITE" id="PS00375">
    <property type="entry name" value="UDPGT"/>
    <property type="match status" value="1"/>
</dbReference>
<organism evidence="6 7">
    <name type="scientific">Parasponia andersonii</name>
    <name type="common">Sponia andersonii</name>
    <dbReference type="NCBI Taxonomy" id="3476"/>
    <lineage>
        <taxon>Eukaryota</taxon>
        <taxon>Viridiplantae</taxon>
        <taxon>Streptophyta</taxon>
        <taxon>Embryophyta</taxon>
        <taxon>Tracheophyta</taxon>
        <taxon>Spermatophyta</taxon>
        <taxon>Magnoliopsida</taxon>
        <taxon>eudicotyledons</taxon>
        <taxon>Gunneridae</taxon>
        <taxon>Pentapetalae</taxon>
        <taxon>rosids</taxon>
        <taxon>fabids</taxon>
        <taxon>Rosales</taxon>
        <taxon>Cannabaceae</taxon>
        <taxon>Parasponia</taxon>
    </lineage>
</organism>
<dbReference type="AlphaFoldDB" id="A0A2P5AWA9"/>
<dbReference type="Proteomes" id="UP000237105">
    <property type="component" value="Unassembled WGS sequence"/>
</dbReference>
<evidence type="ECO:0000256" key="2">
    <source>
        <dbReference type="ARBA" id="ARBA00022676"/>
    </source>
</evidence>
<accession>A0A2P5AWA9</accession>
<comment type="similarity">
    <text evidence="1 4">Belongs to the UDP-glycosyltransferase family.</text>
</comment>
<keyword evidence="7" id="KW-1185">Reference proteome</keyword>
<evidence type="ECO:0000256" key="4">
    <source>
        <dbReference type="RuleBase" id="RU003718"/>
    </source>
</evidence>
<evidence type="ECO:0000256" key="3">
    <source>
        <dbReference type="ARBA" id="ARBA00022679"/>
    </source>
</evidence>
<dbReference type="SUPFAM" id="SSF53756">
    <property type="entry name" value="UDP-Glycosyltransferase/glycogen phosphorylase"/>
    <property type="match status" value="1"/>
</dbReference>
<dbReference type="GO" id="GO:0035251">
    <property type="term" value="F:UDP-glucosyltransferase activity"/>
    <property type="evidence" value="ECO:0007669"/>
    <property type="project" value="TreeGrafter"/>
</dbReference>
<comment type="caution">
    <text evidence="6">The sequence shown here is derived from an EMBL/GenBank/DDBJ whole genome shotgun (WGS) entry which is preliminary data.</text>
</comment>
<dbReference type="FunFam" id="3.40.50.2000:FF:000047">
    <property type="entry name" value="Glycosyltransferase"/>
    <property type="match status" value="1"/>
</dbReference>
<dbReference type="InterPro" id="IPR002213">
    <property type="entry name" value="UDP_glucos_trans"/>
</dbReference>
<dbReference type="Gene3D" id="3.40.50.2000">
    <property type="entry name" value="Glycogen Phosphorylase B"/>
    <property type="match status" value="3"/>
</dbReference>
<evidence type="ECO:0000313" key="6">
    <source>
        <dbReference type="EMBL" id="PON40843.1"/>
    </source>
</evidence>
<dbReference type="EMBL" id="JXTB01000431">
    <property type="protein sequence ID" value="PON40843.1"/>
    <property type="molecule type" value="Genomic_DNA"/>
</dbReference>
<dbReference type="CDD" id="cd03784">
    <property type="entry name" value="GT1_Gtf-like"/>
    <property type="match status" value="1"/>
</dbReference>
<keyword evidence="3 4" id="KW-0808">Transferase</keyword>
<protein>
    <recommendedName>
        <fullName evidence="5">Glycosyltransferase</fullName>
        <ecNumber evidence="5">2.4.1.-</ecNumber>
    </recommendedName>
</protein>
<dbReference type="InterPro" id="IPR035595">
    <property type="entry name" value="UDP_glycos_trans_CS"/>
</dbReference>
<dbReference type="PANTHER" id="PTHR48047">
    <property type="entry name" value="GLYCOSYLTRANSFERASE"/>
    <property type="match status" value="1"/>
</dbReference>
<sequence>MGSQGHHQLHVIFFPFMAQGHLIPTIDMAKLFASKGCKVTILTTSYFTPFLSKKIENSAQIDIFNIRVPAAEVGLPEGIDITILTTSYFTPFLSKKIENSAQIDIFNIRVPAAEVGLPEGIDSAHAAGTPEMMETFFKACGKLGPQLDQILERHRPVCLVADMFFPWATDVAAKFGIPTLLFHGTCYFALCGSTSVFLHEPHKKVSSDLEPFILPNFPDQVEFTASRVPHFMRHDDETELTKLFKAMKEVEFKSYGVLVNSFYELEPAYADHYRKVLGRKAWNIGPLFLYNKGSNSDEHECLKWLDSKKPNSVVFVSFGSMANFDDEQLEEIATGLEASGQQFIWVVKKEKKEGVKEEWLPEGFEERIKGKGLIIRGWAPQVPILEHEAVGGFVTHCGWNSTQESVCAGVPMVTWPIAAEQFYNEKLVTQILRVGVEVGAKKWKRLVGDFVKRDAIERAVSRVMEGEEAEEMRSRVKRLAEMARSAVKEGGSSVLDLNALFDDLRSAHYSSYENLH</sequence>
<proteinExistence type="inferred from homology"/>
<dbReference type="Pfam" id="PF00201">
    <property type="entry name" value="UDPGT"/>
    <property type="match status" value="1"/>
</dbReference>
<gene>
    <name evidence="6" type="ORF">PanWU01x14_294460</name>
</gene>
<keyword evidence="2 4" id="KW-0328">Glycosyltransferase</keyword>
<evidence type="ECO:0000313" key="7">
    <source>
        <dbReference type="Proteomes" id="UP000237105"/>
    </source>
</evidence>
<name>A0A2P5AWA9_PARAD</name>
<dbReference type="PANTHER" id="PTHR48047:SF135">
    <property type="entry name" value="GLYCOSYLTRANSFERASE"/>
    <property type="match status" value="1"/>
</dbReference>
<dbReference type="EC" id="2.4.1.-" evidence="5"/>
<evidence type="ECO:0000256" key="5">
    <source>
        <dbReference type="RuleBase" id="RU362057"/>
    </source>
</evidence>
<dbReference type="OrthoDB" id="1480661at2759"/>